<evidence type="ECO:0000313" key="3">
    <source>
        <dbReference type="Proteomes" id="UP000005555"/>
    </source>
</evidence>
<dbReference type="STRING" id="314287.GB2207_02167"/>
<dbReference type="Proteomes" id="UP000005555">
    <property type="component" value="Unassembled WGS sequence"/>
</dbReference>
<accession>Q1YTB6</accession>
<feature type="transmembrane region" description="Helical" evidence="1">
    <location>
        <begin position="12"/>
        <end position="29"/>
    </location>
</feature>
<organism evidence="2 3">
    <name type="scientific">gamma proteobacterium HTCC2207</name>
    <dbReference type="NCBI Taxonomy" id="314287"/>
    <lineage>
        <taxon>Bacteria</taxon>
        <taxon>Pseudomonadati</taxon>
        <taxon>Pseudomonadota</taxon>
        <taxon>Gammaproteobacteria</taxon>
        <taxon>Cellvibrionales</taxon>
        <taxon>Porticoccaceae</taxon>
        <taxon>SAR92 clade</taxon>
    </lineage>
</organism>
<gene>
    <name evidence="2" type="ORF">GB2207_02167</name>
</gene>
<reference evidence="2 3" key="1">
    <citation type="submission" date="2006-03" db="EMBL/GenBank/DDBJ databases">
        <authorList>
            <person name="Giovannoni S.J."/>
            <person name="Cho J.-C."/>
            <person name="Ferriera S."/>
            <person name="Johnson J."/>
            <person name="Kravitz S."/>
            <person name="Halpern A."/>
            <person name="Remington K."/>
            <person name="Beeson K."/>
            <person name="Tran B."/>
            <person name="Rogers Y.-H."/>
            <person name="Friedman R."/>
            <person name="Venter J.C."/>
        </authorList>
    </citation>
    <scope>NUCLEOTIDE SEQUENCE [LARGE SCALE GENOMIC DNA]</scope>
    <source>
        <strain evidence="2 3">HTCC2207</strain>
    </source>
</reference>
<keyword evidence="1" id="KW-1133">Transmembrane helix</keyword>
<keyword evidence="3" id="KW-1185">Reference proteome</keyword>
<comment type="caution">
    <text evidence="2">The sequence shown here is derived from an EMBL/GenBank/DDBJ whole genome shotgun (WGS) entry which is preliminary data.</text>
</comment>
<keyword evidence="1" id="KW-0812">Transmembrane</keyword>
<dbReference type="OrthoDB" id="5736636at2"/>
<feature type="transmembrane region" description="Helical" evidence="1">
    <location>
        <begin position="86"/>
        <end position="108"/>
    </location>
</feature>
<keyword evidence="1" id="KW-0472">Membrane</keyword>
<sequence length="141" mass="15657">MYTAEDYLQGWIAYSIGGLLLLFFLWYLLRNLRYAAVRHIFLLISAAFLFTPVTAYQDDAHLAPAFFVSVYEGVLLSGANDGFQRGLAPIIAVLIFALLIYAVGRLLWAKLFGKKVLSSSDADDSVREVDLVAEQSSNSVK</sequence>
<name>Q1YTB6_9GAMM</name>
<evidence type="ECO:0000256" key="1">
    <source>
        <dbReference type="SAM" id="Phobius"/>
    </source>
</evidence>
<dbReference type="eggNOG" id="ENOG502ZSYZ">
    <property type="taxonomic scope" value="Bacteria"/>
</dbReference>
<dbReference type="EMBL" id="AAPI01000002">
    <property type="protein sequence ID" value="EAS47571.1"/>
    <property type="molecule type" value="Genomic_DNA"/>
</dbReference>
<dbReference type="HOGENOM" id="CLU_1822551_0_0_6"/>
<evidence type="ECO:0000313" key="2">
    <source>
        <dbReference type="EMBL" id="EAS47571.1"/>
    </source>
</evidence>
<protein>
    <submittedName>
        <fullName evidence="2">Uncharacterized protein</fullName>
    </submittedName>
</protein>
<proteinExistence type="predicted"/>
<feature type="transmembrane region" description="Helical" evidence="1">
    <location>
        <begin position="36"/>
        <end position="56"/>
    </location>
</feature>
<dbReference type="AlphaFoldDB" id="Q1YTB6"/>